<comment type="subcellular location">
    <subcellularLocation>
        <location evidence="1">Secreted</location>
    </subcellularLocation>
</comment>
<evidence type="ECO:0000259" key="7">
    <source>
        <dbReference type="PROSITE" id="PS50189"/>
    </source>
</evidence>
<dbReference type="GO" id="GO:0008191">
    <property type="term" value="F:metalloendopeptidase inhibitor activity"/>
    <property type="evidence" value="ECO:0007669"/>
    <property type="project" value="InterPro"/>
</dbReference>
<dbReference type="Proteomes" id="UP000031036">
    <property type="component" value="Unassembled WGS sequence"/>
</dbReference>
<dbReference type="GO" id="GO:0031012">
    <property type="term" value="C:extracellular matrix"/>
    <property type="evidence" value="ECO:0007669"/>
    <property type="project" value="TreeGrafter"/>
</dbReference>
<evidence type="ECO:0000313" key="9">
    <source>
        <dbReference type="EMBL" id="VDM37427.1"/>
    </source>
</evidence>
<protein>
    <submittedName>
        <fullName evidence="8">Putative metalloproteinase inhibitor</fullName>
    </submittedName>
</protein>
<dbReference type="GO" id="GO:0005615">
    <property type="term" value="C:extracellular space"/>
    <property type="evidence" value="ECO:0007669"/>
    <property type="project" value="TreeGrafter"/>
</dbReference>
<keyword evidence="10" id="KW-1185">Reference proteome</keyword>
<dbReference type="InterPro" id="IPR001134">
    <property type="entry name" value="Netrin_domain"/>
</dbReference>
<evidence type="ECO:0000256" key="2">
    <source>
        <dbReference type="ARBA" id="ARBA00022525"/>
    </source>
</evidence>
<reference evidence="8 10" key="1">
    <citation type="submission" date="2014-11" db="EMBL/GenBank/DDBJ databases">
        <title>Genetic blueprint of the zoonotic pathogen Toxocara canis.</title>
        <authorList>
            <person name="Zhu X.-Q."/>
            <person name="Korhonen P.K."/>
            <person name="Cai H."/>
            <person name="Young N.D."/>
            <person name="Nejsum P."/>
            <person name="von Samson-Himmelstjerna G."/>
            <person name="Boag P.R."/>
            <person name="Tan P."/>
            <person name="Li Q."/>
            <person name="Min J."/>
            <person name="Yang Y."/>
            <person name="Wang X."/>
            <person name="Fang X."/>
            <person name="Hall R.S."/>
            <person name="Hofmann A."/>
            <person name="Sternberg P.W."/>
            <person name="Jex A.R."/>
            <person name="Gasser R.B."/>
        </authorList>
    </citation>
    <scope>NUCLEOTIDE SEQUENCE [LARGE SCALE GENOMIC DNA]</scope>
    <source>
        <strain evidence="8">PN_DK_2014</strain>
    </source>
</reference>
<dbReference type="PANTHER" id="PTHR11844">
    <property type="entry name" value="METALLOPROTEASE INHIBITOR"/>
    <property type="match status" value="1"/>
</dbReference>
<dbReference type="CDD" id="cd03577">
    <property type="entry name" value="NTR_TIMP_like"/>
    <property type="match status" value="1"/>
</dbReference>
<evidence type="ECO:0000256" key="6">
    <source>
        <dbReference type="SAM" id="SignalP"/>
    </source>
</evidence>
<feature type="chain" id="PRO_5010022198" evidence="6">
    <location>
        <begin position="24"/>
        <end position="166"/>
    </location>
</feature>
<dbReference type="OrthoDB" id="5824612at2759"/>
<keyword evidence="4" id="KW-0479">Metal-binding</keyword>
<dbReference type="Pfam" id="PF00965">
    <property type="entry name" value="TIMP"/>
    <property type="match status" value="1"/>
</dbReference>
<feature type="signal peptide" evidence="6">
    <location>
        <begin position="1"/>
        <end position="23"/>
    </location>
</feature>
<dbReference type="GO" id="GO:0002020">
    <property type="term" value="F:protease binding"/>
    <property type="evidence" value="ECO:0007669"/>
    <property type="project" value="TreeGrafter"/>
</dbReference>
<dbReference type="Gene3D" id="2.40.50.120">
    <property type="match status" value="1"/>
</dbReference>
<dbReference type="STRING" id="6265.A0A0B2W4Z3"/>
<dbReference type="SUPFAM" id="SSF50242">
    <property type="entry name" value="TIMP-like"/>
    <property type="match status" value="1"/>
</dbReference>
<feature type="disulfide bond" evidence="5">
    <location>
        <begin position="26"/>
        <end position="127"/>
    </location>
</feature>
<dbReference type="InterPro" id="IPR001820">
    <property type="entry name" value="TIMP"/>
</dbReference>
<evidence type="ECO:0000256" key="5">
    <source>
        <dbReference type="PIRSR" id="PIRSR601820-3"/>
    </source>
</evidence>
<dbReference type="GO" id="GO:0051045">
    <property type="term" value="P:negative regulation of membrane protein ectodomain proteolysis"/>
    <property type="evidence" value="ECO:0007669"/>
    <property type="project" value="TreeGrafter"/>
</dbReference>
<keyword evidence="3 5" id="KW-1015">Disulfide bond</keyword>
<evidence type="ECO:0000256" key="3">
    <source>
        <dbReference type="ARBA" id="ARBA00023157"/>
    </source>
</evidence>
<dbReference type="PANTHER" id="PTHR11844:SF29">
    <property type="entry name" value="METALLOPROTEINASE INHIBITOR TAG-225-RELATED"/>
    <property type="match status" value="1"/>
</dbReference>
<dbReference type="OMA" id="YENVLEW"/>
<sequence length="166" mass="18842">MQLKRLRLVFLFVVYSLIAAVNGCKCETQTPLESFCRADWVSHLRVKLRITKQPMLDNPLRKGLTNIKYLVHHIRIYKEPPEFSNGTLPVEIFTPSEAPACGLMLEAGNEYLLSGSVSEGTLTTLLCGQVLDDDATSRTFENVLKWSMVSEKFQQWLDEDKSAQCE</sequence>
<keyword evidence="2" id="KW-0964">Secreted</keyword>
<dbReference type="FunFam" id="2.40.50.120:FF:000024">
    <property type="entry name" value="Putative metalloproteinase inhibitor tag-225"/>
    <property type="match status" value="1"/>
</dbReference>
<reference evidence="9" key="2">
    <citation type="submission" date="2018-11" db="EMBL/GenBank/DDBJ databases">
        <authorList>
            <consortium name="Pathogen Informatics"/>
        </authorList>
    </citation>
    <scope>NUCLEOTIDE SEQUENCE [LARGE SCALE GENOMIC DNA]</scope>
</reference>
<proteinExistence type="predicted"/>
<organism evidence="8 10">
    <name type="scientific">Toxocara canis</name>
    <name type="common">Canine roundworm</name>
    <dbReference type="NCBI Taxonomy" id="6265"/>
    <lineage>
        <taxon>Eukaryota</taxon>
        <taxon>Metazoa</taxon>
        <taxon>Ecdysozoa</taxon>
        <taxon>Nematoda</taxon>
        <taxon>Chromadorea</taxon>
        <taxon>Rhabditida</taxon>
        <taxon>Spirurina</taxon>
        <taxon>Ascaridomorpha</taxon>
        <taxon>Ascaridoidea</taxon>
        <taxon>Toxocaridae</taxon>
        <taxon>Toxocara</taxon>
    </lineage>
</organism>
<evidence type="ECO:0000256" key="4">
    <source>
        <dbReference type="PIRSR" id="PIRSR601820-1"/>
    </source>
</evidence>
<name>A0A0B2W4Z3_TOXCA</name>
<feature type="disulfide bond" evidence="5">
    <location>
        <begin position="24"/>
        <end position="101"/>
    </location>
</feature>
<dbReference type="AlphaFoldDB" id="A0A0B2W4Z3"/>
<gene>
    <name evidence="8" type="primary">tag-225</name>
    <name evidence="8" type="ORF">Tcan_16438</name>
    <name evidence="9" type="ORF">TCNE_LOCUS6134</name>
</gene>
<dbReference type="InterPro" id="IPR008993">
    <property type="entry name" value="TIMP-like_OB-fold"/>
</dbReference>
<evidence type="ECO:0000256" key="1">
    <source>
        <dbReference type="ARBA" id="ARBA00004613"/>
    </source>
</evidence>
<dbReference type="GO" id="GO:0046872">
    <property type="term" value="F:metal ion binding"/>
    <property type="evidence" value="ECO:0007669"/>
    <property type="project" value="UniProtKB-KW"/>
</dbReference>
<evidence type="ECO:0000313" key="8">
    <source>
        <dbReference type="EMBL" id="KHN88642.1"/>
    </source>
</evidence>
<feature type="binding site" evidence="4">
    <location>
        <position position="24"/>
    </location>
    <ligand>
        <name>Zn(2+)</name>
        <dbReference type="ChEBI" id="CHEBI:29105"/>
        <note>ligand shared with metalloproteinase partner</note>
    </ligand>
</feature>
<keyword evidence="6" id="KW-0732">Signal</keyword>
<keyword evidence="4" id="KW-0862">Zinc</keyword>
<dbReference type="PROSITE" id="PS50189">
    <property type="entry name" value="NTR"/>
    <property type="match status" value="1"/>
</dbReference>
<dbReference type="EMBL" id="UYWY01019443">
    <property type="protein sequence ID" value="VDM37427.1"/>
    <property type="molecule type" value="Genomic_DNA"/>
</dbReference>
<accession>A0A0B2W4Z3</accession>
<evidence type="ECO:0000313" key="10">
    <source>
        <dbReference type="Proteomes" id="UP000031036"/>
    </source>
</evidence>
<feature type="domain" description="NTR" evidence="7">
    <location>
        <begin position="24"/>
        <end position="165"/>
    </location>
</feature>
<dbReference type="EMBL" id="JPKZ01000199">
    <property type="protein sequence ID" value="KHN88642.1"/>
    <property type="molecule type" value="Genomic_DNA"/>
</dbReference>